<dbReference type="InterPro" id="IPR007844">
    <property type="entry name" value="AsmA"/>
</dbReference>
<name>A0ABV7EY40_9BURK</name>
<keyword evidence="2" id="KW-0472">Membrane</keyword>
<gene>
    <name evidence="4" type="ORF">ACFOFO_06900</name>
</gene>
<evidence type="ECO:0000313" key="5">
    <source>
        <dbReference type="Proteomes" id="UP001595530"/>
    </source>
</evidence>
<evidence type="ECO:0000256" key="2">
    <source>
        <dbReference type="SAM" id="Phobius"/>
    </source>
</evidence>
<dbReference type="Proteomes" id="UP001595530">
    <property type="component" value="Unassembled WGS sequence"/>
</dbReference>
<sequence>MPHINKSSKIALSGIGVLIAMVLICVAILLTFDWNRAKPWLNARVSDATGRPFAINGDLALSWQRQGQYGGWRDWIPWPYLVAHELQLGNPDWMQAAAPGQPRTNMAELKELTFSLNPWALLQKKIVIPTLTLDGPTLVLVRDKDGKNNWTFQQNQASAWQLELQQLVLRKGAVQLTDAVRKLDLKADISTLEQSVDSYGIGWQASGSFNGAPVKGAGKAGAVLSLQNQTLPYPLQAEVQVGKTHIALQGTLTKPSQLAALDLRLKLAGASMAQLYPLTGIVLPETPPFATEGRLHGTLNSRGGDWIYEKFSGKMGSSDLAGTLEYRSKNPPDQPRPLLKGTVTSKLLQFADLAPLIGADSNASKARRDAPPLQPADKVLPVEPFKTERWDSIDADVQFSGNKILRGKNLPIDTLSTTLHLRDGVLALEPLNFGIAGGHLTSQIRLDGRGHPLKAQIKMSARHLKLKQLLPTLPQMKTSFGELNGDASLSGTGNSVATILGSSNGEVKALMDQGTISKFLLEEMGLNIGNVVLTKLFGDKQVEINCMASDFAVTDGLMQARTFIVDTAESSITVSGQVNLKQERLDLTINPENKRLRVITLRSPLYVRGSFKQPDVSVDKGVLALRAGGVVALGVVAPVAAALLPLIDLGPGKDSPCAKLLSEVSSKPQAPPPGKKYRAKTDKSAAAK</sequence>
<proteinExistence type="predicted"/>
<keyword evidence="2" id="KW-0812">Transmembrane</keyword>
<dbReference type="Pfam" id="PF05170">
    <property type="entry name" value="AsmA"/>
    <property type="match status" value="1"/>
</dbReference>
<feature type="transmembrane region" description="Helical" evidence="2">
    <location>
        <begin position="12"/>
        <end position="32"/>
    </location>
</feature>
<accession>A0ABV7EY40</accession>
<dbReference type="PANTHER" id="PTHR30441">
    <property type="entry name" value="DUF748 DOMAIN-CONTAINING PROTEIN"/>
    <property type="match status" value="1"/>
</dbReference>
<evidence type="ECO:0000259" key="3">
    <source>
        <dbReference type="Pfam" id="PF05170"/>
    </source>
</evidence>
<protein>
    <submittedName>
        <fullName evidence="4">AsmA family protein</fullName>
    </submittedName>
</protein>
<organism evidence="4 5">
    <name type="scientific">Undibacterium arcticum</name>
    <dbReference type="NCBI Taxonomy" id="1762892"/>
    <lineage>
        <taxon>Bacteria</taxon>
        <taxon>Pseudomonadati</taxon>
        <taxon>Pseudomonadota</taxon>
        <taxon>Betaproteobacteria</taxon>
        <taxon>Burkholderiales</taxon>
        <taxon>Oxalobacteraceae</taxon>
        <taxon>Undibacterium</taxon>
    </lineage>
</organism>
<feature type="region of interest" description="Disordered" evidence="1">
    <location>
        <begin position="662"/>
        <end position="688"/>
    </location>
</feature>
<dbReference type="RefSeq" id="WP_390331223.1">
    <property type="nucleotide sequence ID" value="NZ_JBHRTP010000018.1"/>
</dbReference>
<evidence type="ECO:0000256" key="1">
    <source>
        <dbReference type="SAM" id="MobiDB-lite"/>
    </source>
</evidence>
<keyword evidence="5" id="KW-1185">Reference proteome</keyword>
<comment type="caution">
    <text evidence="4">The sequence shown here is derived from an EMBL/GenBank/DDBJ whole genome shotgun (WGS) entry which is preliminary data.</text>
</comment>
<feature type="compositionally biased region" description="Basic and acidic residues" evidence="1">
    <location>
        <begin position="679"/>
        <end position="688"/>
    </location>
</feature>
<reference evidence="5" key="1">
    <citation type="journal article" date="2019" name="Int. J. Syst. Evol. Microbiol.">
        <title>The Global Catalogue of Microorganisms (GCM) 10K type strain sequencing project: providing services to taxonomists for standard genome sequencing and annotation.</title>
        <authorList>
            <consortium name="The Broad Institute Genomics Platform"/>
            <consortium name="The Broad Institute Genome Sequencing Center for Infectious Disease"/>
            <person name="Wu L."/>
            <person name="Ma J."/>
        </authorList>
    </citation>
    <scope>NUCLEOTIDE SEQUENCE [LARGE SCALE GENOMIC DNA]</scope>
    <source>
        <strain evidence="5">KCTC 42986</strain>
    </source>
</reference>
<dbReference type="InterPro" id="IPR052894">
    <property type="entry name" value="AsmA-related"/>
</dbReference>
<evidence type="ECO:0000313" key="4">
    <source>
        <dbReference type="EMBL" id="MFC3107688.1"/>
    </source>
</evidence>
<dbReference type="EMBL" id="JBHRTP010000018">
    <property type="protein sequence ID" value="MFC3107688.1"/>
    <property type="molecule type" value="Genomic_DNA"/>
</dbReference>
<keyword evidence="2" id="KW-1133">Transmembrane helix</keyword>
<feature type="domain" description="AsmA" evidence="3">
    <location>
        <begin position="6"/>
        <end position="561"/>
    </location>
</feature>
<dbReference type="PANTHER" id="PTHR30441:SF9">
    <property type="entry name" value="ASMA FAMILY PROTEIN YHJG"/>
    <property type="match status" value="1"/>
</dbReference>